<feature type="domain" description="Glycoside hydrolase family 5" evidence="5">
    <location>
        <begin position="242"/>
        <end position="527"/>
    </location>
</feature>
<feature type="signal peptide" evidence="4">
    <location>
        <begin position="1"/>
        <end position="33"/>
    </location>
</feature>
<dbReference type="Proteomes" id="UP000002027">
    <property type="component" value="Chromosome 2"/>
</dbReference>
<keyword evidence="7" id="KW-1185">Reference proteome</keyword>
<dbReference type="Gene3D" id="3.20.20.80">
    <property type="entry name" value="Glycosidases"/>
    <property type="match status" value="1"/>
</dbReference>
<keyword evidence="2 3" id="KW-0326">Glycosidase</keyword>
<evidence type="ECO:0000313" key="6">
    <source>
        <dbReference type="EMBL" id="ACZ40490.1"/>
    </source>
</evidence>
<evidence type="ECO:0000256" key="4">
    <source>
        <dbReference type="SAM" id="SignalP"/>
    </source>
</evidence>
<organism evidence="6 7">
    <name type="scientific">Sphaerobacter thermophilus (strain ATCC 49802 / DSM 20745 / KCCM 41009 / NCIMB 13125 / S 6022)</name>
    <dbReference type="NCBI Taxonomy" id="479434"/>
    <lineage>
        <taxon>Bacteria</taxon>
        <taxon>Pseudomonadati</taxon>
        <taxon>Thermomicrobiota</taxon>
        <taxon>Thermomicrobia</taxon>
        <taxon>Sphaerobacterales</taxon>
        <taxon>Sphaerobacterineae</taxon>
        <taxon>Sphaerobacteraceae</taxon>
        <taxon>Sphaerobacter</taxon>
    </lineage>
</organism>
<reference evidence="7" key="1">
    <citation type="submission" date="2009-11" db="EMBL/GenBank/DDBJ databases">
        <title>The complete chromosome 2 of Sphaerobacter thermophilus DSM 20745.</title>
        <authorList>
            <person name="Lucas S."/>
            <person name="Copeland A."/>
            <person name="Lapidus A."/>
            <person name="Glavina del Rio T."/>
            <person name="Dalin E."/>
            <person name="Tice H."/>
            <person name="Bruce D."/>
            <person name="Goodwin L."/>
            <person name="Pitluck S."/>
            <person name="Kyrpides N."/>
            <person name="Mavromatis K."/>
            <person name="Ivanova N."/>
            <person name="Mikhailova N."/>
            <person name="LaButti K.M."/>
            <person name="Clum A."/>
            <person name="Sun H.I."/>
            <person name="Brettin T."/>
            <person name="Detter J.C."/>
            <person name="Han C."/>
            <person name="Larimer F."/>
            <person name="Land M."/>
            <person name="Hauser L."/>
            <person name="Markowitz V."/>
            <person name="Cheng J.F."/>
            <person name="Hugenholtz P."/>
            <person name="Woyke T."/>
            <person name="Wu D."/>
            <person name="Steenblock K."/>
            <person name="Schneider S."/>
            <person name="Pukall R."/>
            <person name="Goeker M."/>
            <person name="Klenk H.P."/>
            <person name="Eisen J.A."/>
        </authorList>
    </citation>
    <scope>NUCLEOTIDE SEQUENCE [LARGE SCALE GENOMIC DNA]</scope>
    <source>
        <strain evidence="7">ATCC 49802 / DSM 20745 / S 6022</strain>
    </source>
</reference>
<keyword evidence="1 3" id="KW-0378">Hydrolase</keyword>
<keyword evidence="4" id="KW-0732">Signal</keyword>
<dbReference type="EMBL" id="CP001824">
    <property type="protein sequence ID" value="ACZ40490.1"/>
    <property type="molecule type" value="Genomic_DNA"/>
</dbReference>
<protein>
    <recommendedName>
        <fullName evidence="5">Glycoside hydrolase family 5 domain-containing protein</fullName>
    </recommendedName>
</protein>
<evidence type="ECO:0000256" key="1">
    <source>
        <dbReference type="ARBA" id="ARBA00022801"/>
    </source>
</evidence>
<proteinExistence type="inferred from homology"/>
<evidence type="ECO:0000259" key="5">
    <source>
        <dbReference type="Pfam" id="PF00150"/>
    </source>
</evidence>
<dbReference type="AlphaFoldDB" id="D1C9J7"/>
<dbReference type="KEGG" id="sti:Sthe_3090"/>
<dbReference type="CAZy" id="GH39">
    <property type="family name" value="Glycoside Hydrolase Family 39"/>
</dbReference>
<dbReference type="OrthoDB" id="136121at2"/>
<dbReference type="Pfam" id="PF00150">
    <property type="entry name" value="Cellulase"/>
    <property type="match status" value="1"/>
</dbReference>
<dbReference type="InParanoid" id="D1C9J7"/>
<name>D1C9J7_SPHTD</name>
<dbReference type="InterPro" id="IPR001547">
    <property type="entry name" value="Glyco_hydro_5"/>
</dbReference>
<feature type="chain" id="PRO_5003021150" description="Glycoside hydrolase family 5 domain-containing protein" evidence="4">
    <location>
        <begin position="34"/>
        <end position="574"/>
    </location>
</feature>
<dbReference type="HOGENOM" id="CLU_467623_0_0_0"/>
<dbReference type="GO" id="GO:0004553">
    <property type="term" value="F:hydrolase activity, hydrolyzing O-glycosyl compounds"/>
    <property type="evidence" value="ECO:0007669"/>
    <property type="project" value="InterPro"/>
</dbReference>
<dbReference type="PANTHER" id="PTHR12631:SF10">
    <property type="entry name" value="BETA-XYLOSIDASE-LIKE PROTEIN-RELATED"/>
    <property type="match status" value="1"/>
</dbReference>
<dbReference type="eggNOG" id="COG3693">
    <property type="taxonomic scope" value="Bacteria"/>
</dbReference>
<evidence type="ECO:0000256" key="2">
    <source>
        <dbReference type="ARBA" id="ARBA00023295"/>
    </source>
</evidence>
<dbReference type="SUPFAM" id="SSF51445">
    <property type="entry name" value="(Trans)glycosidases"/>
    <property type="match status" value="1"/>
</dbReference>
<evidence type="ECO:0000256" key="3">
    <source>
        <dbReference type="RuleBase" id="RU361153"/>
    </source>
</evidence>
<dbReference type="STRING" id="479434.Sthe_3090"/>
<evidence type="ECO:0000313" key="7">
    <source>
        <dbReference type="Proteomes" id="UP000002027"/>
    </source>
</evidence>
<dbReference type="GO" id="GO:0000272">
    <property type="term" value="P:polysaccharide catabolic process"/>
    <property type="evidence" value="ECO:0007669"/>
    <property type="project" value="InterPro"/>
</dbReference>
<accession>D1C9J7</accession>
<dbReference type="InterPro" id="IPR051923">
    <property type="entry name" value="Glycosyl_Hydrolase_39"/>
</dbReference>
<gene>
    <name evidence="6" type="ordered locus">Sthe_3090</name>
</gene>
<reference evidence="6 7" key="2">
    <citation type="journal article" date="2010" name="Stand. Genomic Sci.">
        <title>Complete genome sequence of Desulfohalobium retbaense type strain (HR(100)).</title>
        <authorList>
            <person name="Spring S."/>
            <person name="Nolan M."/>
            <person name="Lapidus A."/>
            <person name="Glavina Del Rio T."/>
            <person name="Copeland A."/>
            <person name="Tice H."/>
            <person name="Cheng J.F."/>
            <person name="Lucas S."/>
            <person name="Land M."/>
            <person name="Chen F."/>
            <person name="Bruce D."/>
            <person name="Goodwin L."/>
            <person name="Pitluck S."/>
            <person name="Ivanova N."/>
            <person name="Mavromatis K."/>
            <person name="Mikhailova N."/>
            <person name="Pati A."/>
            <person name="Chen A."/>
            <person name="Palaniappan K."/>
            <person name="Hauser L."/>
            <person name="Chang Y.J."/>
            <person name="Jeffries C.D."/>
            <person name="Munk C."/>
            <person name="Kiss H."/>
            <person name="Chain P."/>
            <person name="Han C."/>
            <person name="Brettin T."/>
            <person name="Detter J.C."/>
            <person name="Schuler E."/>
            <person name="Goker M."/>
            <person name="Rohde M."/>
            <person name="Bristow J."/>
            <person name="Eisen J.A."/>
            <person name="Markowitz V."/>
            <person name="Hugenholtz P."/>
            <person name="Kyrpides N.C."/>
            <person name="Klenk H.P."/>
        </authorList>
    </citation>
    <scope>NUCLEOTIDE SEQUENCE [LARGE SCALE GENOMIC DNA]</scope>
    <source>
        <strain evidence="7">ATCC 49802 / DSM 20745 / S 6022</strain>
    </source>
</reference>
<dbReference type="InterPro" id="IPR017853">
    <property type="entry name" value="GH"/>
</dbReference>
<sequence>MSIVRGTRRLRAWLLALVLVSVLAVPGSPGAQAASEFGPRAAYFPETGFWVSDPFLRFWEQNGGLPTFGYPISRVFYQDGLLRQYFERAVFERHDHLAGSGYEVLVTRLGALATLDRRDEPPFQPVNAANDHHCRVFPATGHRLCGGFRIYWETRGGLAAFGYPISEEFIENGRTVQYFERARFEWHPENPWPHDVLLGHLGRQALAARPVPPLAVTPEGPGGPGAPIGPQPLYNHPVGCAFNVFWWGDEPNHVTNETYLDLVRDAGCDWVRVQGQWGLMEPEPGYYIFHPLDRFVDAARERGLHVLVTVNAPPAWALDIPPGTPANPVSFGRFMEVLVAHFRGRVDAWQIWNEPNIAPEAGGLIRPAGYLELLREGSQAVRRQDPDALVVLAGMAPSSLREPNVIWDDLAYTEELLALNGGEAGRYIDVIGIHAYGAGNPPDNYWPGNPANTPAWNNAPEFYFRRAEALHTAVVNAGLGHLPIWITEFGWGTATDWPSWGFGNWVSEEDQARYLVRAYEIARTEWPWVERMFIWNLNFGAFNGDGHPFTAYALLYPDGTPRPAYEAIKAMPKE</sequence>
<dbReference type="PANTHER" id="PTHR12631">
    <property type="entry name" value="ALPHA-L-IDURONIDASE"/>
    <property type="match status" value="1"/>
</dbReference>
<comment type="similarity">
    <text evidence="3">Belongs to the glycosyl hydrolase 5 (cellulase A) family.</text>
</comment>